<comment type="caution">
    <text evidence="3">The sequence shown here is derived from an EMBL/GenBank/DDBJ whole genome shotgun (WGS) entry which is preliminary data.</text>
</comment>
<keyword evidence="2" id="KW-1133">Transmembrane helix</keyword>
<accession>A0A923NAJ4</accession>
<evidence type="ECO:0000313" key="3">
    <source>
        <dbReference type="EMBL" id="MBC5998504.1"/>
    </source>
</evidence>
<dbReference type="Proteomes" id="UP000644115">
    <property type="component" value="Unassembled WGS sequence"/>
</dbReference>
<feature type="region of interest" description="Disordered" evidence="1">
    <location>
        <begin position="345"/>
        <end position="385"/>
    </location>
</feature>
<reference evidence="3" key="1">
    <citation type="submission" date="2020-08" db="EMBL/GenBank/DDBJ databases">
        <authorList>
            <person name="Liu C."/>
            <person name="Sun Q."/>
        </authorList>
    </citation>
    <scope>NUCLEOTIDE SEQUENCE</scope>
    <source>
        <strain evidence="3">BX16</strain>
    </source>
</reference>
<evidence type="ECO:0000313" key="4">
    <source>
        <dbReference type="Proteomes" id="UP000644115"/>
    </source>
</evidence>
<feature type="region of interest" description="Disordered" evidence="1">
    <location>
        <begin position="308"/>
        <end position="330"/>
    </location>
</feature>
<keyword evidence="2" id="KW-0472">Membrane</keyword>
<name>A0A923NAJ4_9FIRM</name>
<sequence length="385" mass="43847">MNRKKILGIIFVIAALVCLHGFSTAMSREDGHTTKTMEQIEKAVFLQNGKVDKDNEGKPVIVRGKLHTAKSAHDTQLDLTFDSAYVERRMETLGDNGKWTEEEDGSAAYFGKATLGEFKLSKDFLKDIKLTKGYTEFRNSELDNLTVKGKYVYESDTKRYQYSYIPDRKELTLVGTQNGKTLEEIRGIECVREGSLSKADLKSDEHELNMPYLIGSAVLSALFIVLACWMLGLFSKRKKEEEPSVIEEAWPEEELGPDPIDQWLDEEINEAEMMEPEETDAEEYGTETAESPQNIKLLDDLEALRAELEGRREEFQEDASDEVDETVADTEAEMLSVLQNSWAIKQQKRKSAQTSSLHQRSRKKPQKKDSKAGKSGKKKQVRRRR</sequence>
<feature type="compositionally biased region" description="Basic residues" evidence="1">
    <location>
        <begin position="374"/>
        <end position="385"/>
    </location>
</feature>
<feature type="compositionally biased region" description="Acidic residues" evidence="1">
    <location>
        <begin position="315"/>
        <end position="330"/>
    </location>
</feature>
<protein>
    <submittedName>
        <fullName evidence="3">Uncharacterized protein</fullName>
    </submittedName>
</protein>
<dbReference type="RefSeq" id="WP_249286109.1">
    <property type="nucleotide sequence ID" value="NZ_JACRWC010000009.1"/>
</dbReference>
<dbReference type="EMBL" id="JACRWC010000009">
    <property type="protein sequence ID" value="MBC5998504.1"/>
    <property type="molecule type" value="Genomic_DNA"/>
</dbReference>
<evidence type="ECO:0000256" key="1">
    <source>
        <dbReference type="SAM" id="MobiDB-lite"/>
    </source>
</evidence>
<keyword evidence="4" id="KW-1185">Reference proteome</keyword>
<dbReference type="AlphaFoldDB" id="A0A923NAJ4"/>
<organism evidence="3 4">
    <name type="scientific">Lentihominibacter faecis</name>
    <dbReference type="NCBI Taxonomy" id="2764712"/>
    <lineage>
        <taxon>Bacteria</taxon>
        <taxon>Bacillati</taxon>
        <taxon>Bacillota</taxon>
        <taxon>Clostridia</taxon>
        <taxon>Peptostreptococcales</taxon>
        <taxon>Anaerovoracaceae</taxon>
        <taxon>Lentihominibacter</taxon>
    </lineage>
</organism>
<gene>
    <name evidence="3" type="ORF">H8876_00505</name>
</gene>
<feature type="transmembrane region" description="Helical" evidence="2">
    <location>
        <begin position="212"/>
        <end position="234"/>
    </location>
</feature>
<keyword evidence="2" id="KW-0812">Transmembrane</keyword>
<evidence type="ECO:0000256" key="2">
    <source>
        <dbReference type="SAM" id="Phobius"/>
    </source>
</evidence>
<proteinExistence type="predicted"/>